<comment type="caution">
    <text evidence="2">The sequence shown here is derived from an EMBL/GenBank/DDBJ whole genome shotgun (WGS) entry which is preliminary data.</text>
</comment>
<feature type="region of interest" description="Disordered" evidence="1">
    <location>
        <begin position="22"/>
        <end position="45"/>
    </location>
</feature>
<accession>A0A430JZP3</accession>
<protein>
    <recommendedName>
        <fullName evidence="4">Fibronectin type-III domain-containing protein</fullName>
    </recommendedName>
</protein>
<evidence type="ECO:0000313" key="3">
    <source>
        <dbReference type="Proteomes" id="UP000267585"/>
    </source>
</evidence>
<gene>
    <name evidence="2" type="ORF">EHW67_18920</name>
</gene>
<dbReference type="RefSeq" id="WP_126163942.1">
    <property type="nucleotide sequence ID" value="NZ_RQPJ01000021.1"/>
</dbReference>
<dbReference type="AlphaFoldDB" id="A0A430JZP3"/>
<feature type="compositionally biased region" description="Acidic residues" evidence="1">
    <location>
        <begin position="35"/>
        <end position="44"/>
    </location>
</feature>
<reference evidence="2 3" key="1">
    <citation type="submission" date="2018-11" db="EMBL/GenBank/DDBJ databases">
        <title>Arenibacter aquaticus sp.nov., a marine bacterium isolated from surface seawater in the South China Sea.</title>
        <authorList>
            <person name="Guo J."/>
            <person name="Sun J."/>
        </authorList>
    </citation>
    <scope>NUCLEOTIDE SEQUENCE [LARGE SCALE GENOMIC DNA]</scope>
    <source>
        <strain evidence="2 3">GUO666</strain>
    </source>
</reference>
<keyword evidence="3" id="KW-1185">Reference proteome</keyword>
<evidence type="ECO:0008006" key="4">
    <source>
        <dbReference type="Google" id="ProtNLM"/>
    </source>
</evidence>
<dbReference type="EMBL" id="RQPJ01000021">
    <property type="protein sequence ID" value="RTE52257.1"/>
    <property type="molecule type" value="Genomic_DNA"/>
</dbReference>
<evidence type="ECO:0000313" key="2">
    <source>
        <dbReference type="EMBL" id="RTE52257.1"/>
    </source>
</evidence>
<evidence type="ECO:0000256" key="1">
    <source>
        <dbReference type="SAM" id="MobiDB-lite"/>
    </source>
</evidence>
<name>A0A430JZP3_9FLAO</name>
<dbReference type="Proteomes" id="UP000267585">
    <property type="component" value="Unassembled WGS sequence"/>
</dbReference>
<proteinExistence type="predicted"/>
<sequence length="254" mass="29217">MIRIRIIVLLVVGMTIITSCSKGESDQNSVKQDDGIEQNDENNDEIPVVLDPDSVTLIFPKNKTECNEGVFIDNSWSIVTFRWNPSNNTDYYELWYKHEGIGSWTKETTSDTEIDVQIHRGKQYQWKVISKNKQSSKNATSENWNFYNAGSGEENYAPFPATLINPKDGDVMNSKNNSNYYFQWDASDLDNDPLTFDLYLGTHPDSLNIVKNLQKTSELMVYHISFGVKHYWKIKTSDSKGNSSLSETWSFTRY</sequence>
<dbReference type="OrthoDB" id="789771at2"/>
<dbReference type="PROSITE" id="PS51257">
    <property type="entry name" value="PROKAR_LIPOPROTEIN"/>
    <property type="match status" value="1"/>
</dbReference>
<organism evidence="2 3">
    <name type="scientific">Arenibacter aquaticus</name>
    <dbReference type="NCBI Taxonomy" id="2489054"/>
    <lineage>
        <taxon>Bacteria</taxon>
        <taxon>Pseudomonadati</taxon>
        <taxon>Bacteroidota</taxon>
        <taxon>Flavobacteriia</taxon>
        <taxon>Flavobacteriales</taxon>
        <taxon>Flavobacteriaceae</taxon>
        <taxon>Arenibacter</taxon>
    </lineage>
</organism>